<dbReference type="PROSITE" id="PS51794">
    <property type="entry name" value="DAC"/>
    <property type="match status" value="1"/>
</dbReference>
<sequence>MTHRPDLQLTRAHERLREELSDDGVTLPGSPLEVDILLTELEHARRPPPFEGRPNIYGSFVLPGERSLINIDNLVEILDLPMPIEQARRFSDGRSSFVVRRADGCPQLACFRRTIQYEADLVDIESSTGASIVQRTIMGTTRVFTPSGAVEWNGHRWQFRPSARMHLPALSAAVPEAPKPLLRGLLDLAVHWLSPARIGATFLLDLDPVPDDAHGFDMSAALDSPALSVLERHHYPPLFAVLAQTDLATLVDINGAVGSLGVGLRSSVESERAVQMATGMRHRSAARYTWDHHHTVAFVVSEDGPVTLFRRGLPIAVRNGIAD</sequence>
<evidence type="ECO:0000313" key="3">
    <source>
        <dbReference type="Proteomes" id="UP000011863"/>
    </source>
</evidence>
<reference evidence="2 3" key="1">
    <citation type="journal article" date="2013" name="Int. J. Syst. Evol. Microbiol.">
        <title>Ilumatobacter nonamiense sp. nov. and Ilumatobacter coccineum sp. nov., isolated from seashore sand.</title>
        <authorList>
            <person name="Matsumoto A."/>
            <person name="Kasai H."/>
            <person name="Matsuo Y."/>
            <person name="Shizuri Y."/>
            <person name="Ichikawa N."/>
            <person name="Fujita N."/>
            <person name="Omura S."/>
            <person name="Takahashi Y."/>
        </authorList>
    </citation>
    <scope>NUCLEOTIDE SEQUENCE [LARGE SCALE GENOMIC DNA]</scope>
    <source>
        <strain evidence="3">NBRC 103263 / KCTC 29153 / YM16-304</strain>
    </source>
</reference>
<dbReference type="KEGG" id="aym:YM304_29180"/>
<dbReference type="InterPro" id="IPR048557">
    <property type="entry name" value="DACNK"/>
</dbReference>
<protein>
    <recommendedName>
        <fullName evidence="1">DAC domain-containing protein</fullName>
    </recommendedName>
</protein>
<evidence type="ECO:0000259" key="1">
    <source>
        <dbReference type="PROSITE" id="PS51794"/>
    </source>
</evidence>
<feature type="domain" description="DAC" evidence="1">
    <location>
        <begin position="160"/>
        <end position="320"/>
    </location>
</feature>
<dbReference type="Pfam" id="PF02457">
    <property type="entry name" value="DAC"/>
    <property type="match status" value="1"/>
</dbReference>
<gene>
    <name evidence="2" type="ORF">YM304_29180</name>
</gene>
<dbReference type="Pfam" id="PF21753">
    <property type="entry name" value="DACNK"/>
    <property type="match status" value="1"/>
</dbReference>
<accession>A0A6C7EB56</accession>
<dbReference type="Proteomes" id="UP000011863">
    <property type="component" value="Chromosome"/>
</dbReference>
<keyword evidence="3" id="KW-1185">Reference proteome</keyword>
<name>A0A6C7EB56_ILUCY</name>
<dbReference type="Gene3D" id="3.40.1700.10">
    <property type="entry name" value="DNA integrity scanning protein, DisA, N-terminal domain"/>
    <property type="match status" value="1"/>
</dbReference>
<organism evidence="2 3">
    <name type="scientific">Ilumatobacter coccineus (strain NBRC 103263 / KCTC 29153 / YM16-304)</name>
    <dbReference type="NCBI Taxonomy" id="1313172"/>
    <lineage>
        <taxon>Bacteria</taxon>
        <taxon>Bacillati</taxon>
        <taxon>Actinomycetota</taxon>
        <taxon>Acidimicrobiia</taxon>
        <taxon>Acidimicrobiales</taxon>
        <taxon>Ilumatobacteraceae</taxon>
        <taxon>Ilumatobacter</taxon>
    </lineage>
</organism>
<dbReference type="AlphaFoldDB" id="A0A6C7EB56"/>
<proteinExistence type="predicted"/>
<dbReference type="RefSeq" id="WP_015442479.1">
    <property type="nucleotide sequence ID" value="NC_020520.1"/>
</dbReference>
<dbReference type="EMBL" id="AP012057">
    <property type="protein sequence ID" value="BAN03232.1"/>
    <property type="molecule type" value="Genomic_DNA"/>
</dbReference>
<dbReference type="InterPro" id="IPR036888">
    <property type="entry name" value="DNA_integrity_DisA_N_sf"/>
</dbReference>
<dbReference type="InterPro" id="IPR003390">
    <property type="entry name" value="DNA_integrity_scan_DisA_N"/>
</dbReference>
<dbReference type="SUPFAM" id="SSF143597">
    <property type="entry name" value="YojJ-like"/>
    <property type="match status" value="1"/>
</dbReference>
<dbReference type="OrthoDB" id="5241657at2"/>
<evidence type="ECO:0000313" key="2">
    <source>
        <dbReference type="EMBL" id="BAN03232.1"/>
    </source>
</evidence>